<organism evidence="1 2">
    <name type="scientific">Butyricicoccus intestinisimiae</name>
    <dbReference type="NCBI Taxonomy" id="2841509"/>
    <lineage>
        <taxon>Bacteria</taxon>
        <taxon>Bacillati</taxon>
        <taxon>Bacillota</taxon>
        <taxon>Clostridia</taxon>
        <taxon>Eubacteriales</taxon>
        <taxon>Butyricicoccaceae</taxon>
        <taxon>Butyricicoccus</taxon>
    </lineage>
</organism>
<proteinExistence type="predicted"/>
<evidence type="ECO:0000313" key="1">
    <source>
        <dbReference type="EMBL" id="MBU5489129.1"/>
    </source>
</evidence>
<reference evidence="1 2" key="1">
    <citation type="submission" date="2021-06" db="EMBL/GenBank/DDBJ databases">
        <authorList>
            <person name="Sun Q."/>
            <person name="Li D."/>
        </authorList>
    </citation>
    <scope>NUCLEOTIDE SEQUENCE [LARGE SCALE GENOMIC DNA]</scope>
    <source>
        <strain evidence="1 2">MSJd-7</strain>
    </source>
</reference>
<name>A0ABS6EQJ6_9FIRM</name>
<sequence length="293" mass="31748">MANAIELAKQYVPLLDEAYKLASCTSVLDGASDLARQGANANELIIPKMSMQGLADYSRNSGYVSGDVTLTNETVKCNFDRGRSFVIDSMDDLETAGIAFGRLSGEFIRTKVAPELDAFRFATYAGITGISKIAAGAALATGDAVIKAIRAGATKMDEDEVPADQRYLFVTPTLYGMIQDLETYKSRAVLENFAQVITVPQTRFYTAIDQQDGTSSGEEAGGYIKEKTSGKNINFMIIHKPAVIQFEKHVAPKIITPEANPDADAYKFGYRNVGIADVYDNKVAGIYLHYAAS</sequence>
<gene>
    <name evidence="1" type="ORF">KQI75_00565</name>
</gene>
<dbReference type="RefSeq" id="WP_216468742.1">
    <property type="nucleotide sequence ID" value="NZ_JAHLQI010000001.1"/>
</dbReference>
<evidence type="ECO:0000313" key="2">
    <source>
        <dbReference type="Proteomes" id="UP000783588"/>
    </source>
</evidence>
<accession>A0ABS6EQJ6</accession>
<dbReference type="EMBL" id="JAHLQI010000001">
    <property type="protein sequence ID" value="MBU5489129.1"/>
    <property type="molecule type" value="Genomic_DNA"/>
</dbReference>
<dbReference type="Proteomes" id="UP000783588">
    <property type="component" value="Unassembled WGS sequence"/>
</dbReference>
<keyword evidence="2" id="KW-1185">Reference proteome</keyword>
<comment type="caution">
    <text evidence="1">The sequence shown here is derived from an EMBL/GenBank/DDBJ whole genome shotgun (WGS) entry which is preliminary data.</text>
</comment>
<evidence type="ECO:0008006" key="3">
    <source>
        <dbReference type="Google" id="ProtNLM"/>
    </source>
</evidence>
<protein>
    <recommendedName>
        <fullName evidence="3">N4-gp56 family major capsid protein</fullName>
    </recommendedName>
</protein>